<reference evidence="4 5" key="1">
    <citation type="submission" date="2022-12" db="EMBL/GenBank/DDBJ databases">
        <title>Draft genome sequence of Paenibacillus sp. dW9.</title>
        <authorList>
            <person name="Choi E.-W."/>
            <person name="Kim D.-U."/>
        </authorList>
    </citation>
    <scope>NUCLEOTIDE SEQUENCE [LARGE SCALE GENOMIC DNA]</scope>
    <source>
        <strain evidence="5">dW9</strain>
    </source>
</reference>
<gene>
    <name evidence="4" type="ORF">O9H85_08605</name>
</gene>
<dbReference type="Proteomes" id="UP001527882">
    <property type="component" value="Unassembled WGS sequence"/>
</dbReference>
<dbReference type="InterPro" id="IPR011050">
    <property type="entry name" value="Pectin_lyase_fold/virulence"/>
</dbReference>
<dbReference type="SMART" id="SM00710">
    <property type="entry name" value="PbH1"/>
    <property type="match status" value="8"/>
</dbReference>
<dbReference type="InterPro" id="IPR012334">
    <property type="entry name" value="Pectin_lyas_fold"/>
</dbReference>
<accession>A0ABT4Q6I5</accession>
<evidence type="ECO:0000313" key="4">
    <source>
        <dbReference type="EMBL" id="MCZ8512493.1"/>
    </source>
</evidence>
<keyword evidence="5" id="KW-1185">Reference proteome</keyword>
<evidence type="ECO:0000313" key="5">
    <source>
        <dbReference type="Proteomes" id="UP001527882"/>
    </source>
</evidence>
<dbReference type="InterPro" id="IPR006311">
    <property type="entry name" value="TAT_signal"/>
</dbReference>
<feature type="domain" description="Rhamnogalacturonase A/B/Epimerase-like pectate lyase" evidence="3">
    <location>
        <begin position="54"/>
        <end position="272"/>
    </location>
</feature>
<dbReference type="SUPFAM" id="SSF51126">
    <property type="entry name" value="Pectin lyase-like"/>
    <property type="match status" value="2"/>
</dbReference>
<sequence>MHENESSGSDKNLTRRQLLNSLGTAGVMLAASTAWSGIASAADPILPRPDSGVWLNVKDYGARGNGRYDQDDTPYFQMAIDAAAFAGGTVVVPPGKYMLNSSIMLRSKVNIIGMGEGSFIKSMQPYVSLFSGDHINQVQIRGFALQGTAGTNAGKLPKVERGVELNDCESVMVSDCSFSMIVNGIQLTNSRYIRVKNCSFSSIISSDSLYEGYGIVAQSGAHHQLTDNRFFGLYKPCIHLSGGCSYSVISGNLAEGCRDAVISLSSKLVSCSHHQIIGNTVSAAGLTDNETSCKEGIRLKDNCSDNWIAGNVIVRASQAGISLVGDGASIDDRPYSNMIQGNKVDGSLTGIGLLNTDGNIVTGNDVRRAETGIMIDTSGEDGGSISKQNTVTNNSLFRCSTAGIRLASARCQGNAVFGNSGAGNGESLKDQGTDTVKSGF</sequence>
<dbReference type="Pfam" id="PF12708">
    <property type="entry name" value="Pect-lyase_RHGA_epim"/>
    <property type="match status" value="1"/>
</dbReference>
<proteinExistence type="predicted"/>
<dbReference type="InterPro" id="IPR024535">
    <property type="entry name" value="RHGA/B-epi-like_pectate_lyase"/>
</dbReference>
<feature type="domain" description="Periplasmic copper-binding protein NosD beta helix" evidence="2">
    <location>
        <begin position="336"/>
        <end position="434"/>
    </location>
</feature>
<dbReference type="RefSeq" id="WP_269880934.1">
    <property type="nucleotide sequence ID" value="NZ_JAQAGZ010000004.1"/>
</dbReference>
<evidence type="ECO:0000259" key="3">
    <source>
        <dbReference type="Pfam" id="PF12708"/>
    </source>
</evidence>
<dbReference type="PROSITE" id="PS51318">
    <property type="entry name" value="TAT"/>
    <property type="match status" value="1"/>
</dbReference>
<dbReference type="InterPro" id="IPR006626">
    <property type="entry name" value="PbH1"/>
</dbReference>
<organism evidence="4 5">
    <name type="scientific">Paenibacillus gyeongsangnamensis</name>
    <dbReference type="NCBI Taxonomy" id="3388067"/>
    <lineage>
        <taxon>Bacteria</taxon>
        <taxon>Bacillati</taxon>
        <taxon>Bacillota</taxon>
        <taxon>Bacilli</taxon>
        <taxon>Bacillales</taxon>
        <taxon>Paenibacillaceae</taxon>
        <taxon>Paenibacillus</taxon>
    </lineage>
</organism>
<feature type="region of interest" description="Disordered" evidence="1">
    <location>
        <begin position="420"/>
        <end position="440"/>
    </location>
</feature>
<dbReference type="Pfam" id="PF05048">
    <property type="entry name" value="NosD"/>
    <property type="match status" value="1"/>
</dbReference>
<evidence type="ECO:0000259" key="2">
    <source>
        <dbReference type="Pfam" id="PF05048"/>
    </source>
</evidence>
<name>A0ABT4Q6I5_9BACL</name>
<dbReference type="InterPro" id="IPR007742">
    <property type="entry name" value="NosD_dom"/>
</dbReference>
<dbReference type="Gene3D" id="2.160.20.10">
    <property type="entry name" value="Single-stranded right-handed beta-helix, Pectin lyase-like"/>
    <property type="match status" value="1"/>
</dbReference>
<comment type="caution">
    <text evidence="4">The sequence shown here is derived from an EMBL/GenBank/DDBJ whole genome shotgun (WGS) entry which is preliminary data.</text>
</comment>
<protein>
    <submittedName>
        <fullName evidence="4">Right-handed parallel beta-helix repeat-containing protein</fullName>
    </submittedName>
</protein>
<dbReference type="EMBL" id="JAQAGZ010000004">
    <property type="protein sequence ID" value="MCZ8512493.1"/>
    <property type="molecule type" value="Genomic_DNA"/>
</dbReference>
<evidence type="ECO:0000256" key="1">
    <source>
        <dbReference type="SAM" id="MobiDB-lite"/>
    </source>
</evidence>